<dbReference type="Proteomes" id="UP000461585">
    <property type="component" value="Unassembled WGS sequence"/>
</dbReference>
<sequence length="160" mass="17861">MERVNRILRDPAFKEILDRIGELEADRIFCGHGLGHCMDVARIAQILNLEEGVGIEKELVYACGLVHDVGRSVEDRGGVPHAQAGVGVARALLERAGFLEEERKEILEAVAQHGNPEAAGRKDLSGLLYRADKLSRQCHLCRAARECDWPEGKKQKEWRV</sequence>
<dbReference type="EMBL" id="JAAEEH010000003">
    <property type="protein sequence ID" value="NDL66546.1"/>
    <property type="molecule type" value="Genomic_DNA"/>
</dbReference>
<organism evidence="2 3">
    <name type="scientific">Anaerotalea alkaliphila</name>
    <dbReference type="NCBI Taxonomy" id="2662126"/>
    <lineage>
        <taxon>Bacteria</taxon>
        <taxon>Bacillati</taxon>
        <taxon>Bacillota</taxon>
        <taxon>Clostridia</taxon>
        <taxon>Eubacteriales</taxon>
        <taxon>Anaerotalea</taxon>
    </lineage>
</organism>
<dbReference type="Gene3D" id="1.10.3210.10">
    <property type="entry name" value="Hypothetical protein af1432"/>
    <property type="match status" value="1"/>
</dbReference>
<dbReference type="SMART" id="SM00471">
    <property type="entry name" value="HDc"/>
    <property type="match status" value="1"/>
</dbReference>
<comment type="caution">
    <text evidence="2">The sequence shown here is derived from an EMBL/GenBank/DDBJ whole genome shotgun (WGS) entry which is preliminary data.</text>
</comment>
<evidence type="ECO:0000313" key="3">
    <source>
        <dbReference type="Proteomes" id="UP000461585"/>
    </source>
</evidence>
<evidence type="ECO:0000259" key="1">
    <source>
        <dbReference type="PROSITE" id="PS51831"/>
    </source>
</evidence>
<proteinExistence type="predicted"/>
<accession>A0A7X5HTU7</accession>
<dbReference type="SUPFAM" id="SSF109604">
    <property type="entry name" value="HD-domain/PDEase-like"/>
    <property type="match status" value="1"/>
</dbReference>
<name>A0A7X5HTU7_9FIRM</name>
<dbReference type="CDD" id="cd00077">
    <property type="entry name" value="HDc"/>
    <property type="match status" value="1"/>
</dbReference>
<dbReference type="InterPro" id="IPR003607">
    <property type="entry name" value="HD/PDEase_dom"/>
</dbReference>
<dbReference type="RefSeq" id="WP_162369274.1">
    <property type="nucleotide sequence ID" value="NZ_JAAEEH010000003.1"/>
</dbReference>
<gene>
    <name evidence="2" type="ORF">GXN74_02125</name>
</gene>
<protein>
    <submittedName>
        <fullName evidence="2">HD domain-containing protein</fullName>
    </submittedName>
</protein>
<dbReference type="InterPro" id="IPR006674">
    <property type="entry name" value="HD_domain"/>
</dbReference>
<keyword evidence="3" id="KW-1185">Reference proteome</keyword>
<dbReference type="Pfam" id="PF01966">
    <property type="entry name" value="HD"/>
    <property type="match status" value="1"/>
</dbReference>
<reference evidence="2 3" key="1">
    <citation type="submission" date="2020-01" db="EMBL/GenBank/DDBJ databases">
        <title>Anaeroalcalibacter tamaniensis gen. nov., sp. nov., moderately halophilic strictly anaerobic fermenter bacterium from mud volcano of Taman peninsula.</title>
        <authorList>
            <person name="Frolova A."/>
            <person name="Merkel A.Y."/>
            <person name="Slobodkin A.I."/>
        </authorList>
    </citation>
    <scope>NUCLEOTIDE SEQUENCE [LARGE SCALE GENOMIC DNA]</scope>
    <source>
        <strain evidence="2 3">F-3ap</strain>
    </source>
</reference>
<dbReference type="AlphaFoldDB" id="A0A7X5HTU7"/>
<feature type="domain" description="HD" evidence="1">
    <location>
        <begin position="33"/>
        <end position="137"/>
    </location>
</feature>
<dbReference type="NCBIfam" id="TIGR00277">
    <property type="entry name" value="HDIG"/>
    <property type="match status" value="1"/>
</dbReference>
<dbReference type="InterPro" id="IPR006675">
    <property type="entry name" value="HDIG_dom"/>
</dbReference>
<evidence type="ECO:0000313" key="2">
    <source>
        <dbReference type="EMBL" id="NDL66546.1"/>
    </source>
</evidence>
<dbReference type="PROSITE" id="PS51831">
    <property type="entry name" value="HD"/>
    <property type="match status" value="1"/>
</dbReference>